<dbReference type="EMBL" id="JAHXPT010000005">
    <property type="protein sequence ID" value="MBW6410111.1"/>
    <property type="molecule type" value="Genomic_DNA"/>
</dbReference>
<evidence type="ECO:0000313" key="2">
    <source>
        <dbReference type="EMBL" id="MBW6410111.1"/>
    </source>
</evidence>
<dbReference type="Gene3D" id="1.10.1790.10">
    <property type="entry name" value="PRD domain"/>
    <property type="match status" value="1"/>
</dbReference>
<dbReference type="InterPro" id="IPR036634">
    <property type="entry name" value="PRD_sf"/>
</dbReference>
<name>A0ABS7ANX4_9CLOT</name>
<evidence type="ECO:0000259" key="1">
    <source>
        <dbReference type="PROSITE" id="PS51372"/>
    </source>
</evidence>
<dbReference type="Pfam" id="PF00874">
    <property type="entry name" value="PRD"/>
    <property type="match status" value="1"/>
</dbReference>
<protein>
    <submittedName>
        <fullName evidence="2">PRD domain-containing protein</fullName>
    </submittedName>
</protein>
<dbReference type="PROSITE" id="PS51372">
    <property type="entry name" value="PRD_2"/>
    <property type="match status" value="1"/>
</dbReference>
<sequence length="117" mass="13703">MEYLNLIKNNLKIDGNKLKDIEKDIEHVNSVLVKYNINFEDHFAISFWNHIISFIDRAKNNEFVDVLGEDMVSELSEDAIKIAIELFSDIFTRYGREQNLSEIYLVSIHIQVAKQNL</sequence>
<organism evidence="2 3">
    <name type="scientific">Clostridium weizhouense</name>
    <dbReference type="NCBI Taxonomy" id="2859781"/>
    <lineage>
        <taxon>Bacteria</taxon>
        <taxon>Bacillati</taxon>
        <taxon>Bacillota</taxon>
        <taxon>Clostridia</taxon>
        <taxon>Eubacteriales</taxon>
        <taxon>Clostridiaceae</taxon>
        <taxon>Clostridium</taxon>
    </lineage>
</organism>
<comment type="caution">
    <text evidence="2">The sequence shown here is derived from an EMBL/GenBank/DDBJ whole genome shotgun (WGS) entry which is preliminary data.</text>
</comment>
<proteinExistence type="predicted"/>
<dbReference type="RefSeq" id="WP_219779176.1">
    <property type="nucleotide sequence ID" value="NZ_JAHXPT010000005.1"/>
</dbReference>
<dbReference type="InterPro" id="IPR011608">
    <property type="entry name" value="PRD"/>
</dbReference>
<accession>A0ABS7ANX4</accession>
<keyword evidence="3" id="KW-1185">Reference proteome</keyword>
<dbReference type="SUPFAM" id="SSF63520">
    <property type="entry name" value="PTS-regulatory domain, PRD"/>
    <property type="match status" value="1"/>
</dbReference>
<reference evidence="2 3" key="1">
    <citation type="submission" date="2021-07" db="EMBL/GenBank/DDBJ databases">
        <title>Clostridium weizhouense sp. nov., an anaerobic bacterium isolated from activated sludge of Petroleum wastewater.</title>
        <authorList>
            <person name="Li Q."/>
        </authorList>
    </citation>
    <scope>NUCLEOTIDE SEQUENCE [LARGE SCALE GENOMIC DNA]</scope>
    <source>
        <strain evidence="2 3">YB-6</strain>
    </source>
</reference>
<dbReference type="Proteomes" id="UP001519921">
    <property type="component" value="Unassembled WGS sequence"/>
</dbReference>
<feature type="domain" description="PRD" evidence="1">
    <location>
        <begin position="13"/>
        <end position="117"/>
    </location>
</feature>
<gene>
    <name evidence="2" type="ORF">KYD98_08395</name>
</gene>
<evidence type="ECO:0000313" key="3">
    <source>
        <dbReference type="Proteomes" id="UP001519921"/>
    </source>
</evidence>